<dbReference type="GO" id="GO:0000166">
    <property type="term" value="F:nucleotide binding"/>
    <property type="evidence" value="ECO:0007669"/>
    <property type="project" value="UniProtKB-KW"/>
</dbReference>
<feature type="modified residue" description="4-aspartylphosphate" evidence="7">
    <location>
        <position position="1206"/>
    </location>
</feature>
<evidence type="ECO:0000256" key="2">
    <source>
        <dbReference type="ARBA" id="ARBA00022692"/>
    </source>
</evidence>
<dbReference type="CDD" id="cd07302">
    <property type="entry name" value="CHD"/>
    <property type="match status" value="1"/>
</dbReference>
<dbReference type="SUPFAM" id="SSF55073">
    <property type="entry name" value="Nucleotide cyclase"/>
    <property type="match status" value="1"/>
</dbReference>
<dbReference type="InterPro" id="IPR029787">
    <property type="entry name" value="Nucleotide_cyclase"/>
</dbReference>
<feature type="transmembrane region" description="Helical" evidence="9">
    <location>
        <begin position="61"/>
        <end position="82"/>
    </location>
</feature>
<dbReference type="Pfam" id="PF00072">
    <property type="entry name" value="Response_reg"/>
    <property type="match status" value="1"/>
</dbReference>
<dbReference type="PANTHER" id="PTHR11920">
    <property type="entry name" value="GUANYLYL CYCLASE"/>
    <property type="match status" value="1"/>
</dbReference>
<evidence type="ECO:0000313" key="14">
    <source>
        <dbReference type="Proteomes" id="UP001295423"/>
    </source>
</evidence>
<keyword evidence="7" id="KW-0597">Phosphoprotein</keyword>
<dbReference type="GO" id="GO:0004383">
    <property type="term" value="F:guanylate cyclase activity"/>
    <property type="evidence" value="ECO:0007669"/>
    <property type="project" value="TreeGrafter"/>
</dbReference>
<evidence type="ECO:0000256" key="7">
    <source>
        <dbReference type="PROSITE-ProRule" id="PRU00169"/>
    </source>
</evidence>
<evidence type="ECO:0000256" key="1">
    <source>
        <dbReference type="ARBA" id="ARBA00004370"/>
    </source>
</evidence>
<dbReference type="GO" id="GO:0004016">
    <property type="term" value="F:adenylate cyclase activity"/>
    <property type="evidence" value="ECO:0007669"/>
    <property type="project" value="TreeGrafter"/>
</dbReference>
<keyword evidence="6" id="KW-0456">Lyase</keyword>
<dbReference type="InterPro" id="IPR001789">
    <property type="entry name" value="Sig_transdc_resp-reg_receiver"/>
</dbReference>
<evidence type="ECO:0000256" key="8">
    <source>
        <dbReference type="SAM" id="MobiDB-lite"/>
    </source>
</evidence>
<comment type="caution">
    <text evidence="13">The sequence shown here is derived from an EMBL/GenBank/DDBJ whole genome shotgun (WGS) entry which is preliminary data.</text>
</comment>
<dbReference type="AlphaFoldDB" id="A0AAD2CM11"/>
<dbReference type="SMART" id="SM00044">
    <property type="entry name" value="CYCc"/>
    <property type="match status" value="1"/>
</dbReference>
<feature type="compositionally biased region" description="Basic and acidic residues" evidence="8">
    <location>
        <begin position="34"/>
        <end position="44"/>
    </location>
</feature>
<feature type="domain" description="Guanylate cyclase" evidence="11">
    <location>
        <begin position="510"/>
        <end position="644"/>
    </location>
</feature>
<keyword evidence="2 9" id="KW-0812">Transmembrane</keyword>
<dbReference type="InterPro" id="IPR001054">
    <property type="entry name" value="A/G_cyclase"/>
</dbReference>
<dbReference type="PROSITE" id="PS51845">
    <property type="entry name" value="PDEASE_I_2"/>
    <property type="match status" value="1"/>
</dbReference>
<accession>A0AAD2CM11</accession>
<evidence type="ECO:0000313" key="13">
    <source>
        <dbReference type="EMBL" id="CAJ1939145.1"/>
    </source>
</evidence>
<keyword evidence="5 9" id="KW-0472">Membrane</keyword>
<dbReference type="SUPFAM" id="SSF109604">
    <property type="entry name" value="HD-domain/PDEase-like"/>
    <property type="match status" value="1"/>
</dbReference>
<evidence type="ECO:0000259" key="10">
    <source>
        <dbReference type="PROSITE" id="PS50110"/>
    </source>
</evidence>
<dbReference type="InterPro" id="IPR036971">
    <property type="entry name" value="PDEase_catalytic_dom_sf"/>
</dbReference>
<name>A0AAD2CM11_9STRA</name>
<protein>
    <recommendedName>
        <fullName evidence="15">Phosphodiesterase</fullName>
    </recommendedName>
</protein>
<dbReference type="InterPro" id="IPR011006">
    <property type="entry name" value="CheY-like_superfamily"/>
</dbReference>
<evidence type="ECO:0000256" key="3">
    <source>
        <dbReference type="ARBA" id="ARBA00022741"/>
    </source>
</evidence>
<reference evidence="13" key="1">
    <citation type="submission" date="2023-08" db="EMBL/GenBank/DDBJ databases">
        <authorList>
            <person name="Audoor S."/>
            <person name="Bilcke G."/>
        </authorList>
    </citation>
    <scope>NUCLEOTIDE SEQUENCE</scope>
</reference>
<evidence type="ECO:0000259" key="11">
    <source>
        <dbReference type="PROSITE" id="PS50125"/>
    </source>
</evidence>
<dbReference type="PROSITE" id="PS50125">
    <property type="entry name" value="GUANYLATE_CYCLASE_2"/>
    <property type="match status" value="1"/>
</dbReference>
<dbReference type="InterPro" id="IPR003607">
    <property type="entry name" value="HD/PDEase_dom"/>
</dbReference>
<dbReference type="Pfam" id="PF00233">
    <property type="entry name" value="PDEase_I"/>
    <property type="match status" value="1"/>
</dbReference>
<feature type="region of interest" description="Disordered" evidence="8">
    <location>
        <begin position="26"/>
        <end position="47"/>
    </location>
</feature>
<dbReference type="Pfam" id="PF00211">
    <property type="entry name" value="Guanylate_cyc"/>
    <property type="match status" value="1"/>
</dbReference>
<dbReference type="Proteomes" id="UP001295423">
    <property type="component" value="Unassembled WGS sequence"/>
</dbReference>
<gene>
    <name evidence="13" type="ORF">CYCCA115_LOCUS6450</name>
</gene>
<organism evidence="13 14">
    <name type="scientific">Cylindrotheca closterium</name>
    <dbReference type="NCBI Taxonomy" id="2856"/>
    <lineage>
        <taxon>Eukaryota</taxon>
        <taxon>Sar</taxon>
        <taxon>Stramenopiles</taxon>
        <taxon>Ochrophyta</taxon>
        <taxon>Bacillariophyta</taxon>
        <taxon>Bacillariophyceae</taxon>
        <taxon>Bacillariophycidae</taxon>
        <taxon>Bacillariales</taxon>
        <taxon>Bacillariaceae</taxon>
        <taxon>Cylindrotheca</taxon>
    </lineage>
</organism>
<dbReference type="Gene3D" id="3.40.50.2300">
    <property type="match status" value="1"/>
</dbReference>
<evidence type="ECO:0000259" key="12">
    <source>
        <dbReference type="PROSITE" id="PS51845"/>
    </source>
</evidence>
<feature type="domain" description="Response regulatory" evidence="10">
    <location>
        <begin position="1153"/>
        <end position="1272"/>
    </location>
</feature>
<dbReference type="PROSITE" id="PS50110">
    <property type="entry name" value="RESPONSE_REGULATORY"/>
    <property type="match status" value="1"/>
</dbReference>
<keyword evidence="3" id="KW-0547">Nucleotide-binding</keyword>
<proteinExistence type="predicted"/>
<keyword evidence="14" id="KW-1185">Reference proteome</keyword>
<keyword evidence="4 9" id="KW-1133">Transmembrane helix</keyword>
<dbReference type="GO" id="GO:0000160">
    <property type="term" value="P:phosphorelay signal transduction system"/>
    <property type="evidence" value="ECO:0007669"/>
    <property type="project" value="InterPro"/>
</dbReference>
<dbReference type="GO" id="GO:0004114">
    <property type="term" value="F:3',5'-cyclic-nucleotide phosphodiesterase activity"/>
    <property type="evidence" value="ECO:0007669"/>
    <property type="project" value="InterPro"/>
</dbReference>
<sequence length="1280" mass="142543">MNISGKMKPNMEQAWEEELGRETMRSMEMSKSASFKEEKQDIERTATSSAEQSKSVLALRIIVYITLVLSIAGIIAGMLSLVGKGKQEAFEEEIERISDDAMLILGSFIHSISSQLSDLSTTLTAQYVSNTNDAGGDAIAPGFPGITLPFFDQRVQVHPEADVVFYTPILSSDVTSKREWEDYASQKQGWIDEDLQNRGWTPINTEIPYFIHQYTGEDLDFNSFQNVAAPIWQFSPPPKDRSIINMDALTYPYTIQIIEESLAKKGTNEPLLSESFDSEMLLQDTEFMNSTTPRTLLSMAVLKTFSTNDSTETPEVVGQMFALMSWEKALGEAFEGVNIDLQLDVQESCGLGFSFILHGGNIAPLPTSASAFALSDTQVVRTLDHLESCQYTFTIRPTGGSEVHSAPAALPTAAAIIACCIALFLMVVFHLHNRLSKAREAKLFASAQSSAAMVSSLFPSAVQSRLMAEVEGKKQDNRRLILERSGSMNFQAAKELVDSKPIADFFPEATIMFADICGFTAWSSMREPSQVFTLLESLYHSFDQIARRRKVFKVETIGDCYVAVVGLPEPCKGHAVVMSRFANDCLIKMKKVVKALEVSLGPDTADLGLRVGLHSGPVTAGVLRGDKARFQLFGDTVNTCSRIETTGKQDKIHISKETANILLTAGKDHWIEQREDKVTAKGKGELTTFWLTITKDKKDASASAAMSASLHTLLSMSSRSAGDEVSEKHNRLVDWITNELAVLLRVVEMTRMTSRSVTKTNELAVASLERASLDTTMKSTPLNEIKEIIDIPPFDPSFRELPGLGDFNLSLDVLIELRDFVNHIAMMYRENPFHNFEHASHVSMSVVKLLTRIVTHSNTEQDIEELHHQTYGIASDPLTQFTMVLSALVHDVDHPGVSNAQLVKEKTSLAQLYNNKSIAEQNSVDKTWILLMEGDYQNLRNAIYKTEAEFIRFRSVLVNTVMATDIMDKELAAARKARWEKAFNPELDEDPVTASNRKATIVLEHLIQASDVAHTMQHWHIYRRWNERLYNEMYKAFENKRGDSNPTDGWYKGEIGFYDFYIIPLAKKLKDCGVFGVSSDEYLIYAQQNRREWELNGKAVVESMKPNLSRTSSNNSLIEIVEKKVPSAVLSQSNCEFKTNSDRESEPLPSSFSILIIDDDKISRKLLSKALKKIAPDWRINEVESGEEALPLASSSDKKFDLIFVDEYLGNKPGALLGSDVVTKLREQGFGRLICGMSGSDAHASFKDAGADSFVFKPLPFRPDALTKELGRIIALSSTA</sequence>
<dbReference type="SMART" id="SM00448">
    <property type="entry name" value="REC"/>
    <property type="match status" value="1"/>
</dbReference>
<evidence type="ECO:0000256" key="6">
    <source>
        <dbReference type="ARBA" id="ARBA00023239"/>
    </source>
</evidence>
<dbReference type="Gene3D" id="3.30.70.1230">
    <property type="entry name" value="Nucleotide cyclase"/>
    <property type="match status" value="1"/>
</dbReference>
<comment type="subcellular location">
    <subcellularLocation>
        <location evidence="1">Membrane</location>
    </subcellularLocation>
</comment>
<evidence type="ECO:0000256" key="5">
    <source>
        <dbReference type="ARBA" id="ARBA00023136"/>
    </source>
</evidence>
<evidence type="ECO:0008006" key="15">
    <source>
        <dbReference type="Google" id="ProtNLM"/>
    </source>
</evidence>
<dbReference type="PANTHER" id="PTHR11920:SF335">
    <property type="entry name" value="GUANYLATE CYCLASE"/>
    <property type="match status" value="1"/>
</dbReference>
<feature type="domain" description="PDEase" evidence="12">
    <location>
        <begin position="736"/>
        <end position="966"/>
    </location>
</feature>
<dbReference type="GO" id="GO:0001653">
    <property type="term" value="F:peptide receptor activity"/>
    <property type="evidence" value="ECO:0007669"/>
    <property type="project" value="TreeGrafter"/>
</dbReference>
<dbReference type="SMART" id="SM00471">
    <property type="entry name" value="HDc"/>
    <property type="match status" value="1"/>
</dbReference>
<dbReference type="InterPro" id="IPR002073">
    <property type="entry name" value="PDEase_catalytic_dom"/>
</dbReference>
<dbReference type="GO" id="GO:0007168">
    <property type="term" value="P:receptor guanylyl cyclase signaling pathway"/>
    <property type="evidence" value="ECO:0007669"/>
    <property type="project" value="TreeGrafter"/>
</dbReference>
<evidence type="ECO:0000256" key="4">
    <source>
        <dbReference type="ARBA" id="ARBA00022989"/>
    </source>
</evidence>
<dbReference type="InterPro" id="IPR050401">
    <property type="entry name" value="Cyclic_nucleotide_synthase"/>
</dbReference>
<dbReference type="Gene3D" id="1.10.1300.10">
    <property type="entry name" value="3'5'-cyclic nucleotide phosphodiesterase, catalytic domain"/>
    <property type="match status" value="1"/>
</dbReference>
<evidence type="ECO:0000256" key="9">
    <source>
        <dbReference type="SAM" id="Phobius"/>
    </source>
</evidence>
<dbReference type="EMBL" id="CAKOGP040000779">
    <property type="protein sequence ID" value="CAJ1939145.1"/>
    <property type="molecule type" value="Genomic_DNA"/>
</dbReference>
<dbReference type="SUPFAM" id="SSF52172">
    <property type="entry name" value="CheY-like"/>
    <property type="match status" value="1"/>
</dbReference>
<dbReference type="GO" id="GO:0005886">
    <property type="term" value="C:plasma membrane"/>
    <property type="evidence" value="ECO:0007669"/>
    <property type="project" value="TreeGrafter"/>
</dbReference>